<evidence type="ECO:0000313" key="5">
    <source>
        <dbReference type="Proteomes" id="UP000199375"/>
    </source>
</evidence>
<keyword evidence="1" id="KW-0812">Transmembrane</keyword>
<dbReference type="AlphaFoldDB" id="A0A0D0WUJ7"/>
<dbReference type="GeneID" id="301307320"/>
<dbReference type="OrthoDB" id="3869662at2"/>
<dbReference type="RefSeq" id="WP_043967660.1">
    <property type="nucleotide sequence ID" value="NZ_CBDREH010000037.1"/>
</dbReference>
<dbReference type="Proteomes" id="UP000199375">
    <property type="component" value="Unassembled WGS sequence"/>
</dbReference>
<dbReference type="Pfam" id="PF19741">
    <property type="entry name" value="DUF6230"/>
    <property type="match status" value="1"/>
</dbReference>
<organism evidence="2 4">
    <name type="scientific">Micromonospora haikouensis</name>
    <dbReference type="NCBI Taxonomy" id="686309"/>
    <lineage>
        <taxon>Bacteria</taxon>
        <taxon>Bacillati</taxon>
        <taxon>Actinomycetota</taxon>
        <taxon>Actinomycetes</taxon>
        <taxon>Micromonosporales</taxon>
        <taxon>Micromonosporaceae</taxon>
        <taxon>Micromonospora</taxon>
    </lineage>
</organism>
<gene>
    <name evidence="3" type="ORF">GA0070558_110109</name>
    <name evidence="2" type="ORF">TK50_25100</name>
</gene>
<dbReference type="PATRIC" id="fig|47853.6.peg.5259"/>
<reference evidence="2 4" key="1">
    <citation type="submission" date="2015-01" db="EMBL/GenBank/DDBJ databases">
        <title>Sequencing and annotation of Micromonospora carbonacea strain JXNU-1 genome.</title>
        <authorList>
            <person name="Long Z."/>
            <person name="Huang Y."/>
            <person name="Jiang Y."/>
        </authorList>
    </citation>
    <scope>NUCLEOTIDE SEQUENCE [LARGE SCALE GENOMIC DNA]</scope>
    <source>
        <strain evidence="2 4">JXNU-1</strain>
    </source>
</reference>
<evidence type="ECO:0000313" key="4">
    <source>
        <dbReference type="Proteomes" id="UP000032254"/>
    </source>
</evidence>
<accession>A0A0D0WUJ7</accession>
<name>A0A0D0WUJ7_9ACTN</name>
<protein>
    <submittedName>
        <fullName evidence="2">Cholesterol esterase</fullName>
    </submittedName>
</protein>
<keyword evidence="1" id="KW-0472">Membrane</keyword>
<evidence type="ECO:0000256" key="1">
    <source>
        <dbReference type="SAM" id="Phobius"/>
    </source>
</evidence>
<dbReference type="InterPro" id="IPR046198">
    <property type="entry name" value="DUF6230"/>
</dbReference>
<dbReference type="EMBL" id="JXSX01000003">
    <property type="protein sequence ID" value="KIR61060.1"/>
    <property type="molecule type" value="Genomic_DNA"/>
</dbReference>
<dbReference type="EMBL" id="FMCW01000010">
    <property type="protein sequence ID" value="SCE85967.1"/>
    <property type="molecule type" value="Genomic_DNA"/>
</dbReference>
<dbReference type="Proteomes" id="UP000032254">
    <property type="component" value="Unassembled WGS sequence"/>
</dbReference>
<reference evidence="3 5" key="2">
    <citation type="submission" date="2016-06" db="EMBL/GenBank/DDBJ databases">
        <authorList>
            <person name="Kjaerup R.B."/>
            <person name="Dalgaard T.S."/>
            <person name="Juul-Madsen H.R."/>
        </authorList>
    </citation>
    <scope>NUCLEOTIDE SEQUENCE [LARGE SCALE GENOMIC DNA]</scope>
    <source>
        <strain evidence="3 5">DSM 45626</strain>
    </source>
</reference>
<keyword evidence="4" id="KW-1185">Reference proteome</keyword>
<feature type="transmembrane region" description="Helical" evidence="1">
    <location>
        <begin position="22"/>
        <end position="45"/>
    </location>
</feature>
<sequence>MSDDTVSTEPVPPSGGVRWRRFAVSLAAAGVGAAGMVLLTAQGVLGAQFAISGMPFVVTADKLDGTGFEQFATLDQMIEDSPNQGDTGGQVVVLVSAIDKAELTNLCQSINLGGMYMKLTAGTGGKPVTARTMVVDSDEISGNASFQSIDIGQDASTLDKVPGVRGNPGVFGQQADKVTITGLRQNNYATTAAVFTLPNLRMSFSSEGC</sequence>
<accession>A0A1C4VPQ6</accession>
<keyword evidence="1" id="KW-1133">Transmembrane helix</keyword>
<evidence type="ECO:0000313" key="3">
    <source>
        <dbReference type="EMBL" id="SCE85967.1"/>
    </source>
</evidence>
<evidence type="ECO:0000313" key="2">
    <source>
        <dbReference type="EMBL" id="KIR61060.1"/>
    </source>
</evidence>
<proteinExistence type="predicted"/>